<keyword evidence="1" id="KW-0812">Transmembrane</keyword>
<keyword evidence="1" id="KW-0472">Membrane</keyword>
<evidence type="ECO:0000313" key="3">
    <source>
        <dbReference type="Proteomes" id="UP000623419"/>
    </source>
</evidence>
<dbReference type="Proteomes" id="UP000623419">
    <property type="component" value="Unassembled WGS sequence"/>
</dbReference>
<feature type="transmembrane region" description="Helical" evidence="1">
    <location>
        <begin position="118"/>
        <end position="140"/>
    </location>
</feature>
<accession>A0ABQ1HDT2</accession>
<evidence type="ECO:0000313" key="2">
    <source>
        <dbReference type="EMBL" id="GGA71192.1"/>
    </source>
</evidence>
<dbReference type="RefSeq" id="WP_188661296.1">
    <property type="nucleotide sequence ID" value="NZ_BMKC01000001.1"/>
</dbReference>
<gene>
    <name evidence="2" type="ORF">GCM10011521_06650</name>
</gene>
<organism evidence="2 3">
    <name type="scientific">Arenimonas soli</name>
    <dbReference type="NCBI Taxonomy" id="2269504"/>
    <lineage>
        <taxon>Bacteria</taxon>
        <taxon>Pseudomonadati</taxon>
        <taxon>Pseudomonadota</taxon>
        <taxon>Gammaproteobacteria</taxon>
        <taxon>Lysobacterales</taxon>
        <taxon>Lysobacteraceae</taxon>
        <taxon>Arenimonas</taxon>
    </lineage>
</organism>
<proteinExistence type="predicted"/>
<keyword evidence="1" id="KW-1133">Transmembrane helix</keyword>
<comment type="caution">
    <text evidence="2">The sequence shown here is derived from an EMBL/GenBank/DDBJ whole genome shotgun (WGS) entry which is preliminary data.</text>
</comment>
<name>A0ABQ1HDT2_9GAMM</name>
<sequence length="223" mass="24485">MVDLPISVLTACALLALYLADCFVLVEGNTVLCRCGSEGRPFALVSPGRVTIVAGRIIYLLPPITPWFPVRRAHFASGQAVHAERSTPGAPWVLLTICLTFGHLASTVAIAVWGGSNIVLLIALGWLYLSTWTYCLLVALKGDGLPRTHLFSSIICPPNALNLLRRAVLDRRALDFAQVYRSCLSRQERHAAMRTLEPYMRSLQDEDREAFLAATSHTEGLAR</sequence>
<reference evidence="3" key="1">
    <citation type="journal article" date="2019" name="Int. J. Syst. Evol. Microbiol.">
        <title>The Global Catalogue of Microorganisms (GCM) 10K type strain sequencing project: providing services to taxonomists for standard genome sequencing and annotation.</title>
        <authorList>
            <consortium name="The Broad Institute Genomics Platform"/>
            <consortium name="The Broad Institute Genome Sequencing Center for Infectious Disease"/>
            <person name="Wu L."/>
            <person name="Ma J."/>
        </authorList>
    </citation>
    <scope>NUCLEOTIDE SEQUENCE [LARGE SCALE GENOMIC DNA]</scope>
    <source>
        <strain evidence="3">CGMCC 1.15905</strain>
    </source>
</reference>
<dbReference type="EMBL" id="BMKC01000001">
    <property type="protein sequence ID" value="GGA71192.1"/>
    <property type="molecule type" value="Genomic_DNA"/>
</dbReference>
<keyword evidence="3" id="KW-1185">Reference proteome</keyword>
<evidence type="ECO:0000256" key="1">
    <source>
        <dbReference type="SAM" id="Phobius"/>
    </source>
</evidence>
<feature type="transmembrane region" description="Helical" evidence="1">
    <location>
        <begin position="89"/>
        <end position="112"/>
    </location>
</feature>
<protein>
    <submittedName>
        <fullName evidence="2">Uncharacterized protein</fullName>
    </submittedName>
</protein>